<evidence type="ECO:0000313" key="2">
    <source>
        <dbReference type="Proteomes" id="UP000652755"/>
    </source>
</evidence>
<gene>
    <name evidence="1" type="ORF">H7U22_12890</name>
</gene>
<proteinExistence type="predicted"/>
<sequence length="242" mass="28859">MIEQEWWNDGRIINPLKEVLPKGFSLFTDYEGFIRFDRHEDNRLLSIGLGQVMKGTFSPNWIQSFITFYPIEDILEQKFKKSRDMRDGVTLKTRNHGLIFHQEQGKGIYEHLPIVLDTDDAIQRAQLLIVKFIEEYSTPFFDYWKDIRCFLPFLENEDGIRLNDFFAGYATERKMVIWHLCNHPGSKEYINKTINAWEEFCSDNPEDGISIRQFKNMKRIVKELDQTPPIYEWDEKYLNLPS</sequence>
<name>A0ABR7KTG0_9SPHI</name>
<accession>A0ABR7KTG0</accession>
<dbReference type="Proteomes" id="UP000652755">
    <property type="component" value="Unassembled WGS sequence"/>
</dbReference>
<protein>
    <submittedName>
        <fullName evidence="1">Uncharacterized protein</fullName>
    </submittedName>
</protein>
<comment type="caution">
    <text evidence="1">The sequence shown here is derived from an EMBL/GenBank/DDBJ whole genome shotgun (WGS) entry which is preliminary data.</text>
</comment>
<reference evidence="1 2" key="1">
    <citation type="submission" date="2020-08" db="EMBL/GenBank/DDBJ databases">
        <authorList>
            <person name="Sun Q."/>
            <person name="Inoue M."/>
        </authorList>
    </citation>
    <scope>NUCLEOTIDE SEQUENCE [LARGE SCALE GENOMIC DNA]</scope>
    <source>
        <strain evidence="1 2">CCM 8938</strain>
    </source>
</reference>
<organism evidence="1 2">
    <name type="scientific">Pedobacter fastidiosus</name>
    <dbReference type="NCBI Taxonomy" id="2765361"/>
    <lineage>
        <taxon>Bacteria</taxon>
        <taxon>Pseudomonadati</taxon>
        <taxon>Bacteroidota</taxon>
        <taxon>Sphingobacteriia</taxon>
        <taxon>Sphingobacteriales</taxon>
        <taxon>Sphingobacteriaceae</taxon>
        <taxon>Pedobacter</taxon>
    </lineage>
</organism>
<dbReference type="RefSeq" id="WP_187071773.1">
    <property type="nucleotide sequence ID" value="NZ_JACRYL010000010.1"/>
</dbReference>
<keyword evidence="2" id="KW-1185">Reference proteome</keyword>
<evidence type="ECO:0000313" key="1">
    <source>
        <dbReference type="EMBL" id="MBC6111316.1"/>
    </source>
</evidence>
<dbReference type="EMBL" id="JACRYL010000010">
    <property type="protein sequence ID" value="MBC6111316.1"/>
    <property type="molecule type" value="Genomic_DNA"/>
</dbReference>